<dbReference type="eggNOG" id="KOG0441">
    <property type="taxonomic scope" value="Eukaryota"/>
</dbReference>
<dbReference type="InParanoid" id="G0QMU9"/>
<dbReference type="OrthoDB" id="19606at2759"/>
<dbReference type="InterPro" id="IPR036423">
    <property type="entry name" value="SOD-like_Cu/Zn_dom_sf"/>
</dbReference>
<dbReference type="Pfam" id="PF00080">
    <property type="entry name" value="Sod_Cu"/>
    <property type="match status" value="1"/>
</dbReference>
<dbReference type="SUPFAM" id="SSF49329">
    <property type="entry name" value="Cu,Zn superoxide dismutase-like"/>
    <property type="match status" value="1"/>
</dbReference>
<dbReference type="AlphaFoldDB" id="G0QMU9"/>
<dbReference type="Gene3D" id="3.90.920.10">
    <property type="entry name" value="DNA primase, PRIM domain"/>
    <property type="match status" value="1"/>
</dbReference>
<reference evidence="5 6" key="1">
    <citation type="submission" date="2011-07" db="EMBL/GenBank/DDBJ databases">
        <authorList>
            <person name="Coyne R."/>
            <person name="Brami D."/>
            <person name="Johnson J."/>
            <person name="Hostetler J."/>
            <person name="Hannick L."/>
            <person name="Clark T."/>
            <person name="Cassidy-Hanley D."/>
            <person name="Inman J."/>
        </authorList>
    </citation>
    <scope>NUCLEOTIDE SEQUENCE [LARGE SCALE GENOMIC DNA]</scope>
    <source>
        <strain evidence="5 6">G5</strain>
    </source>
</reference>
<evidence type="ECO:0000259" key="4">
    <source>
        <dbReference type="Pfam" id="PF00080"/>
    </source>
</evidence>
<dbReference type="GO" id="GO:0006269">
    <property type="term" value="P:DNA replication, synthesis of primer"/>
    <property type="evidence" value="ECO:0007669"/>
    <property type="project" value="UniProtKB-KW"/>
</dbReference>
<dbReference type="SUPFAM" id="SSF56747">
    <property type="entry name" value="Prim-pol domain"/>
    <property type="match status" value="1"/>
</dbReference>
<dbReference type="PANTHER" id="PTHR10536">
    <property type="entry name" value="DNA PRIMASE SMALL SUBUNIT"/>
    <property type="match status" value="1"/>
</dbReference>
<protein>
    <recommendedName>
        <fullName evidence="2">DNA primase</fullName>
        <ecNumber evidence="2">2.7.7.-</ecNumber>
    </recommendedName>
</protein>
<dbReference type="GO" id="GO:0000428">
    <property type="term" value="C:DNA-directed RNA polymerase complex"/>
    <property type="evidence" value="ECO:0007669"/>
    <property type="project" value="UniProtKB-KW"/>
</dbReference>
<dbReference type="STRING" id="857967.G0QMU9"/>
<dbReference type="Proteomes" id="UP000008983">
    <property type="component" value="Unassembled WGS sequence"/>
</dbReference>
<dbReference type="PRINTS" id="PR00068">
    <property type="entry name" value="CUZNDISMTASE"/>
</dbReference>
<gene>
    <name evidence="5" type="ORF">IMG5_052000</name>
</gene>
<dbReference type="CDD" id="cd00305">
    <property type="entry name" value="Cu-Zn_Superoxide_Dismutase"/>
    <property type="match status" value="1"/>
</dbReference>
<keyword evidence="2" id="KW-0240">DNA-directed RNA polymerase</keyword>
<dbReference type="Gene3D" id="2.60.40.200">
    <property type="entry name" value="Superoxide dismutase, copper/zinc binding domain"/>
    <property type="match status" value="1"/>
</dbReference>
<keyword evidence="2" id="KW-0639">Primosome</keyword>
<evidence type="ECO:0000313" key="6">
    <source>
        <dbReference type="Proteomes" id="UP000008983"/>
    </source>
</evidence>
<evidence type="ECO:0000256" key="3">
    <source>
        <dbReference type="SAM" id="MobiDB-lite"/>
    </source>
</evidence>
<proteinExistence type="inferred from homology"/>
<dbReference type="InterPro" id="IPR001424">
    <property type="entry name" value="SOD_Cu_Zn_dom"/>
</dbReference>
<dbReference type="EMBL" id="GL983438">
    <property type="protein sequence ID" value="EGR33459.1"/>
    <property type="molecule type" value="Genomic_DNA"/>
</dbReference>
<sequence>MIEETAEPQQQQKSEQNKPKQFVLDRNSLQEYYQQNFPINQFYDWLCYSESQEYFQKREFSFTFPGDVYWRYIFFNSKEHLLQTLIEKVPEKIDIGAVFNKQGQKGDMNLKAIEKEFVIDIDMTDYDNIRTCCTGANICEKCWKFMKYACELISKTLEDFDFKHVLWVYSGRRGIHAWICDSNVRKSSDKIRSCIIEHMNLIIDNDKSDHYLKSQLVNLKSHYLIDRAFLKDGLNKGKHGFNIYEYGNLYNPGGHYNPFNKQHGGPESKNRHVGDLGNIDYYNKNLEYAEYEIEDDQVMLTGQHNIIGRACVVHKNEDDLGLGGNKESQCDGNAGQIVAFGVVGLSDKFNFYF</sequence>
<evidence type="ECO:0000256" key="1">
    <source>
        <dbReference type="ARBA" id="ARBA00009762"/>
    </source>
</evidence>
<evidence type="ECO:0000313" key="5">
    <source>
        <dbReference type="EMBL" id="EGR33459.1"/>
    </source>
</evidence>
<dbReference type="InterPro" id="IPR002755">
    <property type="entry name" value="DNA_primase_S"/>
</dbReference>
<dbReference type="RefSeq" id="XP_004037445.1">
    <property type="nucleotide sequence ID" value="XM_004037397.1"/>
</dbReference>
<keyword evidence="2" id="KW-0808">Transferase</keyword>
<dbReference type="EC" id="2.7.7.-" evidence="2"/>
<dbReference type="GO" id="GO:0006801">
    <property type="term" value="P:superoxide metabolic process"/>
    <property type="evidence" value="ECO:0007669"/>
    <property type="project" value="InterPro"/>
</dbReference>
<name>G0QMU9_ICHMU</name>
<evidence type="ECO:0000256" key="2">
    <source>
        <dbReference type="RuleBase" id="RU003514"/>
    </source>
</evidence>
<dbReference type="GO" id="GO:0046872">
    <property type="term" value="F:metal ion binding"/>
    <property type="evidence" value="ECO:0007669"/>
    <property type="project" value="InterPro"/>
</dbReference>
<comment type="similarity">
    <text evidence="1 2">Belongs to the eukaryotic-type primase small subunit family.</text>
</comment>
<feature type="region of interest" description="Disordered" evidence="3">
    <location>
        <begin position="1"/>
        <end position="20"/>
    </location>
</feature>
<dbReference type="FunCoup" id="G0QMU9">
    <property type="interactions" value="134"/>
</dbReference>
<feature type="domain" description="Superoxide dismutase copper/zinc binding" evidence="4">
    <location>
        <begin position="232"/>
        <end position="343"/>
    </location>
</feature>
<organism evidence="5 6">
    <name type="scientific">Ichthyophthirius multifiliis</name>
    <name type="common">White spot disease agent</name>
    <name type="synonym">Ich</name>
    <dbReference type="NCBI Taxonomy" id="5932"/>
    <lineage>
        <taxon>Eukaryota</taxon>
        <taxon>Sar</taxon>
        <taxon>Alveolata</taxon>
        <taxon>Ciliophora</taxon>
        <taxon>Intramacronucleata</taxon>
        <taxon>Oligohymenophorea</taxon>
        <taxon>Hymenostomatida</taxon>
        <taxon>Ophryoglenina</taxon>
        <taxon>Ichthyophthirius</taxon>
    </lineage>
</organism>
<keyword evidence="2" id="KW-0804">Transcription</keyword>
<dbReference type="eggNOG" id="KOG2851">
    <property type="taxonomic scope" value="Eukaryota"/>
</dbReference>
<dbReference type="Pfam" id="PF01896">
    <property type="entry name" value="DNA_primase_S"/>
    <property type="match status" value="1"/>
</dbReference>
<dbReference type="GO" id="GO:0003899">
    <property type="term" value="F:DNA-directed RNA polymerase activity"/>
    <property type="evidence" value="ECO:0007669"/>
    <property type="project" value="InterPro"/>
</dbReference>
<dbReference type="GeneID" id="14909632"/>
<keyword evidence="6" id="KW-1185">Reference proteome</keyword>
<accession>G0QMU9</accession>
<keyword evidence="2" id="KW-0235">DNA replication</keyword>